<accession>A0A0M6WIW4</accession>
<dbReference type="RefSeq" id="WP_055067564.1">
    <property type="nucleotide sequence ID" value="NZ_CP173697.1"/>
</dbReference>
<dbReference type="Proteomes" id="UP000049979">
    <property type="component" value="Unassembled WGS sequence"/>
</dbReference>
<gene>
    <name evidence="1" type="ORF">M72_26701</name>
</gene>
<dbReference type="OrthoDB" id="9759262at2"/>
<proteinExistence type="predicted"/>
<evidence type="ECO:0000313" key="2">
    <source>
        <dbReference type="Proteomes" id="UP000049979"/>
    </source>
</evidence>
<sequence length="989" mass="110426">MQVEQKNIWEDVTRNAKRDNSNRAIAAYQANMPDAGAVAAFGGQEAYVQQKTAVSEAGNIDMATYSNPAKQGQEEKTVAEKIAGQEISSGQARSNEIAVVANTTSTEDLKKMEEDGFSISDADSHTIITVTDKIKAALAKAGVDVSSMGGTLTKEQLEEITGSPVVTQQIMDSLAANDLPATEENVQDSAEALAQAASIPEITKQAMSYLLKNDMEPTIRNLYLSNYSSSAENIVEPEQSGIDFESLMPQIREIIAEAGLSDDEHAVDNSKWLVANQIPLTPENLQYLTDLQGLSDDLQTDHIDWDQIVDSMAKAIAAGKRPADASMITARRQMEEARLVMTSEASMAMEKAGVEMDLTPLADLVEDLKSQEREYYKDLLAGAGVEPSEKNVDLMAETMDVFAELKQQPAYVIGQVDADDSVQEIHDAGAQMQRAFAQANESYETLMTAPRSDMGDSIKKAFSNVDDILQDLQLDTSETNRRAVRILAYNNTEITPENIMEVKALDEQMQRAFSNMKPAVTLEMIRRGENPLDMTMEQLNQAAQEIQQENGTQEQERFSKYLWKLEQNHEISEEERSSYIGIYRLIAQVEKGDGAALGFLMNQGSDVTMRNLLRAVRSEKKSGLDYQVDDDFDGVDSTAEGPKIDEQISAAFQQNCLRDVMEHISPEKLSRLGEEKWQNMSPEQLAEALRQMDESVGEQEAEKSYRQEQLAQYQQLAETPEDVYTYLERYDIPNSMVNVMAASEMLRKPNRMMERLFQQDHVSKDSMTEIAEMKEQVLEQFSKALENPSDLADAMETLADVAEHVMDTMIVEDPDVRTIDIREMRQMTAQFQIGAKQSQEECYVIPMQTGDSVTGVSLKIVRGKKKKGLVDIFLDGEKAGKITASFQVKSDRISGTIVTSEEETAKQIEEHLQELQDAMQEPADIHVAYTPDLSLSQFEMSGIRRESEMKEQGELEEDRSNQVQTTRLYHTAEVFINSIKSLLTKTKDL</sequence>
<reference evidence="2" key="1">
    <citation type="submission" date="2015-05" db="EMBL/GenBank/DDBJ databases">
        <authorList>
            <consortium name="Pathogen Informatics"/>
        </authorList>
    </citation>
    <scope>NUCLEOTIDE SEQUENCE [LARGE SCALE GENOMIC DNA]</scope>
    <source>
        <strain evidence="2">M72</strain>
    </source>
</reference>
<organism evidence="1 2">
    <name type="scientific">Roseburia faecis</name>
    <dbReference type="NCBI Taxonomy" id="301302"/>
    <lineage>
        <taxon>Bacteria</taxon>
        <taxon>Bacillati</taxon>
        <taxon>Bacillota</taxon>
        <taxon>Clostridia</taxon>
        <taxon>Lachnospirales</taxon>
        <taxon>Lachnospiraceae</taxon>
        <taxon>Roseburia</taxon>
    </lineage>
</organism>
<dbReference type="InterPro" id="IPR046207">
    <property type="entry name" value="DUF6240"/>
</dbReference>
<keyword evidence="2" id="KW-1185">Reference proteome</keyword>
<protein>
    <recommendedName>
        <fullName evidence="3">Flagellar hook-length control protein FliK</fullName>
    </recommendedName>
</protein>
<dbReference type="AlphaFoldDB" id="A0A0M6WIW4"/>
<dbReference type="STRING" id="301302.ERS852420_01950"/>
<evidence type="ECO:0000313" key="1">
    <source>
        <dbReference type="EMBL" id="CRL36616.1"/>
    </source>
</evidence>
<dbReference type="Pfam" id="PF19753">
    <property type="entry name" value="DUF6240"/>
    <property type="match status" value="2"/>
</dbReference>
<dbReference type="EMBL" id="CVRR01000013">
    <property type="protein sequence ID" value="CRL36616.1"/>
    <property type="molecule type" value="Genomic_DNA"/>
</dbReference>
<name>A0A0M6WIW4_9FIRM</name>
<evidence type="ECO:0008006" key="3">
    <source>
        <dbReference type="Google" id="ProtNLM"/>
    </source>
</evidence>